<dbReference type="EMBL" id="JAELUP010000113">
    <property type="protein sequence ID" value="MBJ6364015.1"/>
    <property type="molecule type" value="Genomic_DNA"/>
</dbReference>
<accession>A0A934MN28</accession>
<dbReference type="CDD" id="cd02440">
    <property type="entry name" value="AdoMet_MTases"/>
    <property type="match status" value="1"/>
</dbReference>
<dbReference type="GO" id="GO:0003700">
    <property type="term" value="F:DNA-binding transcription factor activity"/>
    <property type="evidence" value="ECO:0007669"/>
    <property type="project" value="InterPro"/>
</dbReference>
<dbReference type="RefSeq" id="WP_199021621.1">
    <property type="nucleotide sequence ID" value="NZ_JAELUP010000113.1"/>
</dbReference>
<evidence type="ECO:0000256" key="1">
    <source>
        <dbReference type="ARBA" id="ARBA00022491"/>
    </source>
</evidence>
<dbReference type="PROSITE" id="PS50937">
    <property type="entry name" value="HTH_MERR_2"/>
    <property type="match status" value="1"/>
</dbReference>
<protein>
    <submittedName>
        <fullName evidence="6">Methyltransferase domain-containing protein</fullName>
    </submittedName>
</protein>
<evidence type="ECO:0000256" key="3">
    <source>
        <dbReference type="ARBA" id="ARBA00023125"/>
    </source>
</evidence>
<dbReference type="GO" id="GO:0008168">
    <property type="term" value="F:methyltransferase activity"/>
    <property type="evidence" value="ECO:0007669"/>
    <property type="project" value="UniProtKB-KW"/>
</dbReference>
<dbReference type="InterPro" id="IPR047057">
    <property type="entry name" value="MerR_fam"/>
</dbReference>
<keyword evidence="4" id="KW-0804">Transcription</keyword>
<evidence type="ECO:0000259" key="5">
    <source>
        <dbReference type="PROSITE" id="PS50937"/>
    </source>
</evidence>
<keyword evidence="1" id="KW-0678">Repressor</keyword>
<dbReference type="InterPro" id="IPR009061">
    <property type="entry name" value="DNA-bd_dom_put_sf"/>
</dbReference>
<evidence type="ECO:0000313" key="6">
    <source>
        <dbReference type="EMBL" id="MBJ6364015.1"/>
    </source>
</evidence>
<keyword evidence="3" id="KW-0238">DNA-binding</keyword>
<dbReference type="InterPro" id="IPR029063">
    <property type="entry name" value="SAM-dependent_MTases_sf"/>
</dbReference>
<organism evidence="6 7">
    <name type="scientific">Paenibacillus roseus</name>
    <dbReference type="NCBI Taxonomy" id="2798579"/>
    <lineage>
        <taxon>Bacteria</taxon>
        <taxon>Bacillati</taxon>
        <taxon>Bacillota</taxon>
        <taxon>Bacilli</taxon>
        <taxon>Bacillales</taxon>
        <taxon>Paenibacillaceae</taxon>
        <taxon>Paenibacillus</taxon>
    </lineage>
</organism>
<proteinExistence type="predicted"/>
<gene>
    <name evidence="6" type="ORF">JFN88_22620</name>
</gene>
<keyword evidence="2" id="KW-0805">Transcription regulation</keyword>
<dbReference type="SUPFAM" id="SSF53335">
    <property type="entry name" value="S-adenosyl-L-methionine-dependent methyltransferases"/>
    <property type="match status" value="1"/>
</dbReference>
<evidence type="ECO:0000256" key="2">
    <source>
        <dbReference type="ARBA" id="ARBA00023015"/>
    </source>
</evidence>
<dbReference type="Gene3D" id="3.40.50.150">
    <property type="entry name" value="Vaccinia Virus protein VP39"/>
    <property type="match status" value="1"/>
</dbReference>
<reference evidence="6" key="1">
    <citation type="submission" date="2020-12" db="EMBL/GenBank/DDBJ databases">
        <authorList>
            <person name="Huq M.A."/>
        </authorList>
    </citation>
    <scope>NUCLEOTIDE SEQUENCE</scope>
    <source>
        <strain evidence="6">MAHUQ-46</strain>
    </source>
</reference>
<sequence length="338" mass="38577">MKIREAARKLGISVRAIRYYEERELLTPVKERQSGYRVFSGEDIWRLQTIIALRETGMNTPDIKQALENTATGSPDGLRRYLELHRSVIIKEWLELRQMIDTTEHMLSQLAKQQTVPVEQLFELAIRSRALQQQRRSWEDRWNYDQLAPNHDQTVERSEGVYSDYEQAMDCILSHLSPQPGEAGLDLGTGTGNLAGKLLARGAIMCGVDQSQAMLTQAQQKYPQLETRIGNMLAIPFVEGKFDFAASSFAFRHLTPEQQLLALQEIHRVLRPGGRICIADLMFTSQEAQRQYGGMLQEGSSHAVLLPHLTDWLKEVGYEVQTRRINDLLHIVHAVQQV</sequence>
<evidence type="ECO:0000256" key="4">
    <source>
        <dbReference type="ARBA" id="ARBA00023163"/>
    </source>
</evidence>
<name>A0A934MN28_9BACL</name>
<dbReference type="InterPro" id="IPR041698">
    <property type="entry name" value="Methyltransf_25"/>
</dbReference>
<dbReference type="Proteomes" id="UP000640274">
    <property type="component" value="Unassembled WGS sequence"/>
</dbReference>
<dbReference type="PANTHER" id="PTHR30204:SF69">
    <property type="entry name" value="MERR-FAMILY TRANSCRIPTIONAL REGULATOR"/>
    <property type="match status" value="1"/>
</dbReference>
<comment type="caution">
    <text evidence="6">The sequence shown here is derived from an EMBL/GenBank/DDBJ whole genome shotgun (WGS) entry which is preliminary data.</text>
</comment>
<dbReference type="AlphaFoldDB" id="A0A934MN28"/>
<dbReference type="GO" id="GO:0032259">
    <property type="term" value="P:methylation"/>
    <property type="evidence" value="ECO:0007669"/>
    <property type="project" value="UniProtKB-KW"/>
</dbReference>
<dbReference type="Gene3D" id="1.10.1660.10">
    <property type="match status" value="1"/>
</dbReference>
<dbReference type="InterPro" id="IPR000551">
    <property type="entry name" value="MerR-type_HTH_dom"/>
</dbReference>
<dbReference type="GO" id="GO:0003677">
    <property type="term" value="F:DNA binding"/>
    <property type="evidence" value="ECO:0007669"/>
    <property type="project" value="UniProtKB-KW"/>
</dbReference>
<dbReference type="PANTHER" id="PTHR30204">
    <property type="entry name" value="REDOX-CYCLING DRUG-SENSING TRANSCRIPTIONAL ACTIVATOR SOXR"/>
    <property type="match status" value="1"/>
</dbReference>
<dbReference type="CDD" id="cd01106">
    <property type="entry name" value="HTH_TipAL-Mta"/>
    <property type="match status" value="1"/>
</dbReference>
<keyword evidence="6" id="KW-0808">Transferase</keyword>
<dbReference type="Pfam" id="PF13411">
    <property type="entry name" value="MerR_1"/>
    <property type="match status" value="1"/>
</dbReference>
<keyword evidence="7" id="KW-1185">Reference proteome</keyword>
<dbReference type="SUPFAM" id="SSF46955">
    <property type="entry name" value="Putative DNA-binding domain"/>
    <property type="match status" value="1"/>
</dbReference>
<dbReference type="SMART" id="SM00422">
    <property type="entry name" value="HTH_MERR"/>
    <property type="match status" value="1"/>
</dbReference>
<dbReference type="Pfam" id="PF13649">
    <property type="entry name" value="Methyltransf_25"/>
    <property type="match status" value="1"/>
</dbReference>
<evidence type="ECO:0000313" key="7">
    <source>
        <dbReference type="Proteomes" id="UP000640274"/>
    </source>
</evidence>
<feature type="domain" description="HTH merR-type" evidence="5">
    <location>
        <begin position="1"/>
        <end position="69"/>
    </location>
</feature>
<keyword evidence="6" id="KW-0489">Methyltransferase</keyword>